<dbReference type="GO" id="GO:0046677">
    <property type="term" value="P:response to antibiotic"/>
    <property type="evidence" value="ECO:0007669"/>
    <property type="project" value="UniProtKB-KW"/>
</dbReference>
<dbReference type="RefSeq" id="WP_140459302.1">
    <property type="nucleotide sequence ID" value="NZ_BAABFI010000001.1"/>
</dbReference>
<evidence type="ECO:0000313" key="9">
    <source>
        <dbReference type="EMBL" id="NYD86792.1"/>
    </source>
</evidence>
<dbReference type="EMBL" id="BONN01000003">
    <property type="protein sequence ID" value="GIG32422.1"/>
    <property type="molecule type" value="Genomic_DNA"/>
</dbReference>
<dbReference type="Pfam" id="PF01061">
    <property type="entry name" value="ABC2_membrane"/>
    <property type="match status" value="1"/>
</dbReference>
<feature type="transmembrane region" description="Helical" evidence="6">
    <location>
        <begin position="151"/>
        <end position="175"/>
    </location>
</feature>
<evidence type="ECO:0000313" key="11">
    <source>
        <dbReference type="Proteomes" id="UP000618382"/>
    </source>
</evidence>
<keyword evidence="2 6" id="KW-0812">Transmembrane</keyword>
<evidence type="ECO:0000313" key="8">
    <source>
        <dbReference type="EMBL" id="GIG32422.1"/>
    </source>
</evidence>
<evidence type="ECO:0000256" key="4">
    <source>
        <dbReference type="ARBA" id="ARBA00023136"/>
    </source>
</evidence>
<dbReference type="PANTHER" id="PTHR43229:SF6">
    <property type="entry name" value="ABC-TYPE MULTIDRUG TRANSPORT SYSTEM, PERMEASE COMPONENT"/>
    <property type="match status" value="1"/>
</dbReference>
<feature type="transmembrane region" description="Helical" evidence="6">
    <location>
        <begin position="37"/>
        <end position="53"/>
    </location>
</feature>
<dbReference type="InterPro" id="IPR013525">
    <property type="entry name" value="ABC2_TM"/>
</dbReference>
<comment type="subcellular location">
    <subcellularLocation>
        <location evidence="1">Membrane</location>
        <topology evidence="1">Multi-pass membrane protein</topology>
    </subcellularLocation>
</comment>
<name>A0A7Y9JYI4_9CELL</name>
<evidence type="ECO:0000256" key="1">
    <source>
        <dbReference type="ARBA" id="ARBA00004141"/>
    </source>
</evidence>
<evidence type="ECO:0000256" key="3">
    <source>
        <dbReference type="ARBA" id="ARBA00022989"/>
    </source>
</evidence>
<accession>A0A7Y9JYI4</accession>
<reference evidence="9 10" key="1">
    <citation type="submission" date="2020-07" db="EMBL/GenBank/DDBJ databases">
        <title>Sequencing the genomes of 1000 actinobacteria strains.</title>
        <authorList>
            <person name="Klenk H.-P."/>
        </authorList>
    </citation>
    <scope>NUCLEOTIDE SEQUENCE [LARGE SCALE GENOMIC DNA]</scope>
    <source>
        <strain evidence="9 10">DSM 24482</strain>
    </source>
</reference>
<dbReference type="InterPro" id="IPR000412">
    <property type="entry name" value="ABC_2_transport"/>
</dbReference>
<dbReference type="AlphaFoldDB" id="A0A7Y9JYI4"/>
<dbReference type="PIRSF" id="PIRSF006648">
    <property type="entry name" value="DrrB"/>
    <property type="match status" value="1"/>
</dbReference>
<evidence type="ECO:0000256" key="6">
    <source>
        <dbReference type="SAM" id="Phobius"/>
    </source>
</evidence>
<evidence type="ECO:0000256" key="2">
    <source>
        <dbReference type="ARBA" id="ARBA00022692"/>
    </source>
</evidence>
<evidence type="ECO:0000313" key="10">
    <source>
        <dbReference type="Proteomes" id="UP000577956"/>
    </source>
</evidence>
<keyword evidence="3 6" id="KW-1133">Transmembrane helix</keyword>
<feature type="transmembrane region" description="Helical" evidence="6">
    <location>
        <begin position="73"/>
        <end position="92"/>
    </location>
</feature>
<gene>
    <name evidence="9" type="ORF">BKA21_002341</name>
    <name evidence="8" type="ORF">Col01nite_15810</name>
</gene>
<keyword evidence="5" id="KW-0046">Antibiotic resistance</keyword>
<dbReference type="Proteomes" id="UP000577956">
    <property type="component" value="Unassembled WGS sequence"/>
</dbReference>
<reference evidence="8 11" key="2">
    <citation type="submission" date="2021-01" db="EMBL/GenBank/DDBJ databases">
        <title>Whole genome shotgun sequence of Cellulomonas oligotrophica NBRC 109435.</title>
        <authorList>
            <person name="Komaki H."/>
            <person name="Tamura T."/>
        </authorList>
    </citation>
    <scope>NUCLEOTIDE SEQUENCE [LARGE SCALE GENOMIC DNA]</scope>
    <source>
        <strain evidence="8 11">NBRC 109435</strain>
    </source>
</reference>
<feature type="transmembrane region" description="Helical" evidence="6">
    <location>
        <begin position="248"/>
        <end position="268"/>
    </location>
</feature>
<keyword evidence="4 6" id="KW-0472">Membrane</keyword>
<dbReference type="GO" id="GO:0140359">
    <property type="term" value="F:ABC-type transporter activity"/>
    <property type="evidence" value="ECO:0007669"/>
    <property type="project" value="InterPro"/>
</dbReference>
<feature type="transmembrane region" description="Helical" evidence="6">
    <location>
        <begin position="182"/>
        <end position="201"/>
    </location>
</feature>
<dbReference type="InterPro" id="IPR051784">
    <property type="entry name" value="Nod_factor_ABC_transporter"/>
</dbReference>
<protein>
    <submittedName>
        <fullName evidence="9">ABC-2 type transport system permease protein</fullName>
    </submittedName>
    <submittedName>
        <fullName evidence="8">Transport permease protein</fullName>
    </submittedName>
</protein>
<proteinExistence type="predicted"/>
<dbReference type="GO" id="GO:0043190">
    <property type="term" value="C:ATP-binding cassette (ABC) transporter complex"/>
    <property type="evidence" value="ECO:0007669"/>
    <property type="project" value="InterPro"/>
</dbReference>
<evidence type="ECO:0000256" key="5">
    <source>
        <dbReference type="ARBA" id="ARBA00023251"/>
    </source>
</evidence>
<organism evidence="9 10">
    <name type="scientific">Cellulomonas oligotrophica</name>
    <dbReference type="NCBI Taxonomy" id="931536"/>
    <lineage>
        <taxon>Bacteria</taxon>
        <taxon>Bacillati</taxon>
        <taxon>Actinomycetota</taxon>
        <taxon>Actinomycetes</taxon>
        <taxon>Micrococcales</taxon>
        <taxon>Cellulomonadaceae</taxon>
        <taxon>Cellulomonas</taxon>
    </lineage>
</organism>
<keyword evidence="11" id="KW-1185">Reference proteome</keyword>
<feature type="domain" description="ABC-2 type transporter transmembrane" evidence="7">
    <location>
        <begin position="61"/>
        <end position="229"/>
    </location>
</feature>
<sequence>MSTMHPAPRRAAAPAVRLGLRRGVTEFGHMLRSPEDVGWNVVIGVALLVYLVANRDVMPGDVGVSMPNLALPGILASAIMFGMTMGPGFALATEVEDGTVLRLRATPYGTVTYSVGMLVAQALGALPMLVILLAPWPLLLGDPMHQGPGGWLALVGWLLLGTLAVLPIGVVLGALAGRPSRVVPFGVAPVVALAFVSGVFAPPTWLPGWAQDVVQAFPLYWLAHGIRATSLPPGAEALEIGGTWEPGLAVLVLGAWAVTGLAVAPLVLRRITSRQSASSLAARLQAHLQRTA</sequence>
<dbReference type="PANTHER" id="PTHR43229">
    <property type="entry name" value="NODULATION PROTEIN J"/>
    <property type="match status" value="1"/>
</dbReference>
<feature type="transmembrane region" description="Helical" evidence="6">
    <location>
        <begin position="113"/>
        <end position="139"/>
    </location>
</feature>
<dbReference type="EMBL" id="JACCBK010000001">
    <property type="protein sequence ID" value="NYD86792.1"/>
    <property type="molecule type" value="Genomic_DNA"/>
</dbReference>
<dbReference type="Proteomes" id="UP000618382">
    <property type="component" value="Unassembled WGS sequence"/>
</dbReference>
<comment type="caution">
    <text evidence="9">The sequence shown here is derived from an EMBL/GenBank/DDBJ whole genome shotgun (WGS) entry which is preliminary data.</text>
</comment>
<evidence type="ECO:0000259" key="7">
    <source>
        <dbReference type="Pfam" id="PF01061"/>
    </source>
</evidence>